<keyword evidence="2 6" id="KW-0812">Transmembrane</keyword>
<dbReference type="PANTHER" id="PTHR43394:SF1">
    <property type="entry name" value="ATP-BINDING CASSETTE SUB-FAMILY B MEMBER 10, MITOCHONDRIAL"/>
    <property type="match status" value="1"/>
</dbReference>
<dbReference type="PROSITE" id="PS50929">
    <property type="entry name" value="ABC_TM1F"/>
    <property type="match status" value="1"/>
</dbReference>
<feature type="transmembrane region" description="Helical" evidence="6">
    <location>
        <begin position="71"/>
        <end position="88"/>
    </location>
</feature>
<dbReference type="GO" id="GO:0015421">
    <property type="term" value="F:ABC-type oligopeptide transporter activity"/>
    <property type="evidence" value="ECO:0007669"/>
    <property type="project" value="TreeGrafter"/>
</dbReference>
<dbReference type="AlphaFoldDB" id="A0AAV1DV39"/>
<dbReference type="GO" id="GO:0090374">
    <property type="term" value="P:oligopeptide export from mitochondrion"/>
    <property type="evidence" value="ECO:0007669"/>
    <property type="project" value="TreeGrafter"/>
</dbReference>
<dbReference type="Pfam" id="PF13966">
    <property type="entry name" value="zf-RVT"/>
    <property type="match status" value="1"/>
</dbReference>
<dbReference type="InterPro" id="IPR026960">
    <property type="entry name" value="RVT-Znf"/>
</dbReference>
<dbReference type="GO" id="GO:0005524">
    <property type="term" value="F:ATP binding"/>
    <property type="evidence" value="ECO:0007669"/>
    <property type="project" value="InterPro"/>
</dbReference>
<evidence type="ECO:0000259" key="7">
    <source>
        <dbReference type="PROSITE" id="PS50929"/>
    </source>
</evidence>
<evidence type="ECO:0000256" key="1">
    <source>
        <dbReference type="ARBA" id="ARBA00004141"/>
    </source>
</evidence>
<evidence type="ECO:0000256" key="2">
    <source>
        <dbReference type="ARBA" id="ARBA00022692"/>
    </source>
</evidence>
<feature type="transmembrane region" description="Helical" evidence="6">
    <location>
        <begin position="120"/>
        <end position="142"/>
    </location>
</feature>
<feature type="compositionally biased region" description="Basic and acidic residues" evidence="5">
    <location>
        <begin position="412"/>
        <end position="426"/>
    </location>
</feature>
<dbReference type="InterPro" id="IPR036640">
    <property type="entry name" value="ABC1_TM_sf"/>
</dbReference>
<proteinExistence type="predicted"/>
<dbReference type="Gene3D" id="1.20.1560.10">
    <property type="entry name" value="ABC transporter type 1, transmembrane domain"/>
    <property type="match status" value="1"/>
</dbReference>
<evidence type="ECO:0000313" key="8">
    <source>
        <dbReference type="EMBL" id="CAI9111725.1"/>
    </source>
</evidence>
<dbReference type="Pfam" id="PF00664">
    <property type="entry name" value="ABC_membrane"/>
    <property type="match status" value="1"/>
</dbReference>
<dbReference type="PANTHER" id="PTHR43394">
    <property type="entry name" value="ATP-DEPENDENT PERMEASE MDL1, MITOCHONDRIAL"/>
    <property type="match status" value="1"/>
</dbReference>
<accession>A0AAV1DV39</accession>
<feature type="region of interest" description="Disordered" evidence="5">
    <location>
        <begin position="385"/>
        <end position="428"/>
    </location>
</feature>
<dbReference type="InterPro" id="IPR039421">
    <property type="entry name" value="Type_1_exporter"/>
</dbReference>
<keyword evidence="3 6" id="KW-1133">Transmembrane helix</keyword>
<feature type="domain" description="ABC transmembrane type-1" evidence="7">
    <location>
        <begin position="72"/>
        <end position="261"/>
    </location>
</feature>
<feature type="region of interest" description="Disordered" evidence="5">
    <location>
        <begin position="264"/>
        <end position="286"/>
    </location>
</feature>
<sequence length="667" mass="75423">MPQMLHLQQGIGLPEYPILKQFDLFLRLPTAKQKGNEESDPATDLEHGAGEAANVGFGRVFLLAKPDAGKIIIGNIALLIAFTTNLLIPKYGGMIIDIVSRDIRTPEQQAEAWNAIKNTVLLIVSVVVIGSVSTAFRSWLFASASERVVARVRKNLFSHLIQQEIVFFDVTRTRELLSRLSEDTQIIKSAATTYLSEALRNVTTTMIGIGFMFSSSWKLTLLALDVVPVISVGVRQFGRYLCELSHATQAAAAVAASIAEELTSESHRENSESLLPSTSGLSKSEKDKIPIGIPMEAPPSNHHSSQEEIVQIADNLGRNSASNVLTSKVEIAKEGAPQNVVDLISSQTTRPIHINEVIEPSEAQEDIDKAGMQPQIELENSYLNDNKDMDTHGIQHRSNLRQDTDTEDNNSELDKKVERKGAEVRRSSSMQNLQWGIILPTTEKEFLQQEKHSSNPPSPKRKNEMKRKAVQQERDLIDNEAWNLDSLQGILLQDDINEIESKDVTLSNEADDWIWQNDTLGKFSLKSAFNHLRKRQESSQQCTYIWDKRLQLKISIFMWRLHNKLLPFADVLMKTGLNIPSVCSLCRNHVESIRHNFFECSYAKHWRHFGAIMVFANNEILDFDDLSSTWWTRRQSSKLTWKLQILLPSLICWHLWKCRNKAILSQQ</sequence>
<organism evidence="8 9">
    <name type="scientific">Oldenlandia corymbosa var. corymbosa</name>
    <dbReference type="NCBI Taxonomy" id="529605"/>
    <lineage>
        <taxon>Eukaryota</taxon>
        <taxon>Viridiplantae</taxon>
        <taxon>Streptophyta</taxon>
        <taxon>Embryophyta</taxon>
        <taxon>Tracheophyta</taxon>
        <taxon>Spermatophyta</taxon>
        <taxon>Magnoliopsida</taxon>
        <taxon>eudicotyledons</taxon>
        <taxon>Gunneridae</taxon>
        <taxon>Pentapetalae</taxon>
        <taxon>asterids</taxon>
        <taxon>lamiids</taxon>
        <taxon>Gentianales</taxon>
        <taxon>Rubiaceae</taxon>
        <taxon>Rubioideae</taxon>
        <taxon>Spermacoceae</taxon>
        <taxon>Hedyotis-Oldenlandia complex</taxon>
        <taxon>Oldenlandia</taxon>
    </lineage>
</organism>
<dbReference type="SUPFAM" id="SSF90123">
    <property type="entry name" value="ABC transporter transmembrane region"/>
    <property type="match status" value="1"/>
</dbReference>
<dbReference type="GO" id="GO:0005743">
    <property type="term" value="C:mitochondrial inner membrane"/>
    <property type="evidence" value="ECO:0007669"/>
    <property type="project" value="TreeGrafter"/>
</dbReference>
<protein>
    <submittedName>
        <fullName evidence="8">OLC1v1012016C1</fullName>
    </submittedName>
</protein>
<feature type="region of interest" description="Disordered" evidence="5">
    <location>
        <begin position="447"/>
        <end position="470"/>
    </location>
</feature>
<gene>
    <name evidence="8" type="ORF">OLC1_LOCUS19047</name>
</gene>
<dbReference type="InterPro" id="IPR011527">
    <property type="entry name" value="ABC1_TM_dom"/>
</dbReference>
<keyword evidence="4 6" id="KW-0472">Membrane</keyword>
<evidence type="ECO:0000256" key="3">
    <source>
        <dbReference type="ARBA" id="ARBA00022989"/>
    </source>
</evidence>
<evidence type="ECO:0000256" key="5">
    <source>
        <dbReference type="SAM" id="MobiDB-lite"/>
    </source>
</evidence>
<comment type="subcellular location">
    <subcellularLocation>
        <location evidence="1">Membrane</location>
        <topology evidence="1">Multi-pass membrane protein</topology>
    </subcellularLocation>
</comment>
<evidence type="ECO:0000256" key="6">
    <source>
        <dbReference type="SAM" id="Phobius"/>
    </source>
</evidence>
<dbReference type="Proteomes" id="UP001161247">
    <property type="component" value="Chromosome 7"/>
</dbReference>
<name>A0AAV1DV39_OLDCO</name>
<evidence type="ECO:0000313" key="9">
    <source>
        <dbReference type="Proteomes" id="UP001161247"/>
    </source>
</evidence>
<evidence type="ECO:0000256" key="4">
    <source>
        <dbReference type="ARBA" id="ARBA00023136"/>
    </source>
</evidence>
<feature type="compositionally biased region" description="Polar residues" evidence="5">
    <location>
        <begin position="272"/>
        <end position="282"/>
    </location>
</feature>
<reference evidence="8" key="1">
    <citation type="submission" date="2023-03" db="EMBL/GenBank/DDBJ databases">
        <authorList>
            <person name="Julca I."/>
        </authorList>
    </citation>
    <scope>NUCLEOTIDE SEQUENCE</scope>
</reference>
<keyword evidence="9" id="KW-1185">Reference proteome</keyword>
<dbReference type="EMBL" id="OX459124">
    <property type="protein sequence ID" value="CAI9111725.1"/>
    <property type="molecule type" value="Genomic_DNA"/>
</dbReference>